<evidence type="ECO:0000256" key="1">
    <source>
        <dbReference type="ARBA" id="ARBA00009477"/>
    </source>
</evidence>
<evidence type="ECO:0000313" key="8">
    <source>
        <dbReference type="Proteomes" id="UP000265926"/>
    </source>
</evidence>
<evidence type="ECO:0000259" key="5">
    <source>
        <dbReference type="Pfam" id="PF25954"/>
    </source>
</evidence>
<feature type="domain" description="CusB-like beta-barrel" evidence="5">
    <location>
        <begin position="254"/>
        <end position="321"/>
    </location>
</feature>
<keyword evidence="4" id="KW-0732">Signal</keyword>
<dbReference type="Pfam" id="PF25975">
    <property type="entry name" value="CzcB_C"/>
    <property type="match status" value="1"/>
</dbReference>
<evidence type="ECO:0000313" key="7">
    <source>
        <dbReference type="EMBL" id="RIJ49750.1"/>
    </source>
</evidence>
<dbReference type="PANTHER" id="PTHR30097">
    <property type="entry name" value="CATION EFFLUX SYSTEM PROTEIN CUSB"/>
    <property type="match status" value="1"/>
</dbReference>
<feature type="signal peptide" evidence="4">
    <location>
        <begin position="1"/>
        <end position="24"/>
    </location>
</feature>
<dbReference type="Gene3D" id="2.40.30.170">
    <property type="match status" value="1"/>
</dbReference>
<gene>
    <name evidence="7" type="ORF">D1614_03140</name>
</gene>
<dbReference type="Proteomes" id="UP000265926">
    <property type="component" value="Unassembled WGS sequence"/>
</dbReference>
<dbReference type="PROSITE" id="PS51257">
    <property type="entry name" value="PROKAR_LIPOPROTEIN"/>
    <property type="match status" value="1"/>
</dbReference>
<dbReference type="GO" id="GO:0060003">
    <property type="term" value="P:copper ion export"/>
    <property type="evidence" value="ECO:0007669"/>
    <property type="project" value="TreeGrafter"/>
</dbReference>
<dbReference type="InterPro" id="IPR058792">
    <property type="entry name" value="Beta-barrel_RND_2"/>
</dbReference>
<reference evidence="7 8" key="1">
    <citation type="submission" date="2018-08" db="EMBL/GenBank/DDBJ databases">
        <title>Pallidiluteibacterium maritimus gen. nov., sp. nov., isolated from coastal sediment.</title>
        <authorList>
            <person name="Zhou L.Y."/>
        </authorList>
    </citation>
    <scope>NUCLEOTIDE SEQUENCE [LARGE SCALE GENOMIC DNA]</scope>
    <source>
        <strain evidence="7 8">XSD2</strain>
    </source>
</reference>
<dbReference type="RefSeq" id="WP_119436439.1">
    <property type="nucleotide sequence ID" value="NZ_QWGR01000002.1"/>
</dbReference>
<dbReference type="Gene3D" id="1.10.287.470">
    <property type="entry name" value="Helix hairpin bin"/>
    <property type="match status" value="1"/>
</dbReference>
<dbReference type="InterPro" id="IPR006143">
    <property type="entry name" value="RND_pump_MFP"/>
</dbReference>
<dbReference type="EMBL" id="QWGR01000002">
    <property type="protein sequence ID" value="RIJ49750.1"/>
    <property type="molecule type" value="Genomic_DNA"/>
</dbReference>
<dbReference type="GO" id="GO:0022857">
    <property type="term" value="F:transmembrane transporter activity"/>
    <property type="evidence" value="ECO:0007669"/>
    <property type="project" value="InterPro"/>
</dbReference>
<feature type="domain" description="CzcB-like C-terminal circularly permuted SH3-like" evidence="6">
    <location>
        <begin position="333"/>
        <end position="388"/>
    </location>
</feature>
<comment type="caution">
    <text evidence="7">The sequence shown here is derived from an EMBL/GenBank/DDBJ whole genome shotgun (WGS) entry which is preliminary data.</text>
</comment>
<dbReference type="Gene3D" id="2.40.420.20">
    <property type="match status" value="1"/>
</dbReference>
<dbReference type="OrthoDB" id="9814657at2"/>
<feature type="chain" id="PRO_5017251006" evidence="4">
    <location>
        <begin position="25"/>
        <end position="399"/>
    </location>
</feature>
<dbReference type="Gene3D" id="2.40.50.100">
    <property type="match status" value="1"/>
</dbReference>
<name>A0A399T005_9BACT</name>
<protein>
    <submittedName>
        <fullName evidence="7">Efflux RND transporter periplasmic adaptor subunit</fullName>
    </submittedName>
</protein>
<sequence>MKNILSLAVLVGLAAILFSCGSEKQPGQSETKEQTELPPSLQPEGASTGKLIQLSEKEQNELSIQVQKVANNFIDYTVTAPGVVFPAPNHGSIISTPINGRISKMNKFEGAWVKKGEVLFEIQSLEFGTLVSEYLQAFAEERYQTSRLKRIKQLVEETISSASELERATAEYDHASASSRAAYSRLRAVGVSVEEIKSFTDGENIDPVLKIHSPIDGIIEKNFVELGQSVNALENLSRVLDTRDVLIRAYLSPDDARLINTGDSVVVSKREKEETILSATVSSVNPGLDEDTRSVIANILVPARDGWPKPGENVRLSIATSSKKEIIALPVQSLTYDGNNPVVFVKKGNGIYEKRFIGVSEIRDQYVFVDSGLSNGEEVAISNVFSLKALSRFDIIAEE</sequence>
<dbReference type="PANTHER" id="PTHR30097:SF4">
    <property type="entry name" value="SLR6042 PROTEIN"/>
    <property type="match status" value="1"/>
</dbReference>
<accession>A0A399T005</accession>
<dbReference type="NCBIfam" id="TIGR01730">
    <property type="entry name" value="RND_mfp"/>
    <property type="match status" value="1"/>
</dbReference>
<keyword evidence="2" id="KW-0813">Transport</keyword>
<organism evidence="7 8">
    <name type="scientific">Maribellus luteus</name>
    <dbReference type="NCBI Taxonomy" id="2305463"/>
    <lineage>
        <taxon>Bacteria</taxon>
        <taxon>Pseudomonadati</taxon>
        <taxon>Bacteroidota</taxon>
        <taxon>Bacteroidia</taxon>
        <taxon>Marinilabiliales</taxon>
        <taxon>Prolixibacteraceae</taxon>
        <taxon>Maribellus</taxon>
    </lineage>
</organism>
<dbReference type="GO" id="GO:0016020">
    <property type="term" value="C:membrane"/>
    <property type="evidence" value="ECO:0007669"/>
    <property type="project" value="InterPro"/>
</dbReference>
<evidence type="ECO:0000256" key="4">
    <source>
        <dbReference type="SAM" id="SignalP"/>
    </source>
</evidence>
<dbReference type="AlphaFoldDB" id="A0A399T005"/>
<dbReference type="GO" id="GO:0015679">
    <property type="term" value="P:plasma membrane copper ion transport"/>
    <property type="evidence" value="ECO:0007669"/>
    <property type="project" value="TreeGrafter"/>
</dbReference>
<evidence type="ECO:0000256" key="2">
    <source>
        <dbReference type="ARBA" id="ARBA00022448"/>
    </source>
</evidence>
<evidence type="ECO:0000256" key="3">
    <source>
        <dbReference type="SAM" id="MobiDB-lite"/>
    </source>
</evidence>
<evidence type="ECO:0000259" key="6">
    <source>
        <dbReference type="Pfam" id="PF25975"/>
    </source>
</evidence>
<dbReference type="InterPro" id="IPR058649">
    <property type="entry name" value="CzcB_C"/>
</dbReference>
<dbReference type="Pfam" id="PF25954">
    <property type="entry name" value="Beta-barrel_RND_2"/>
    <property type="match status" value="1"/>
</dbReference>
<comment type="similarity">
    <text evidence="1">Belongs to the membrane fusion protein (MFP) (TC 8.A.1) family.</text>
</comment>
<dbReference type="SUPFAM" id="SSF111369">
    <property type="entry name" value="HlyD-like secretion proteins"/>
    <property type="match status" value="1"/>
</dbReference>
<dbReference type="GO" id="GO:0030313">
    <property type="term" value="C:cell envelope"/>
    <property type="evidence" value="ECO:0007669"/>
    <property type="project" value="TreeGrafter"/>
</dbReference>
<proteinExistence type="inferred from homology"/>
<keyword evidence="8" id="KW-1185">Reference proteome</keyword>
<feature type="region of interest" description="Disordered" evidence="3">
    <location>
        <begin position="24"/>
        <end position="46"/>
    </location>
</feature>
<dbReference type="InterPro" id="IPR051909">
    <property type="entry name" value="MFP_Cation_Efflux"/>
</dbReference>